<comment type="similarity">
    <text evidence="1">Belongs to the short-chain dehydrogenases/reductases (SDR) family.</text>
</comment>
<dbReference type="InterPro" id="IPR002347">
    <property type="entry name" value="SDR_fam"/>
</dbReference>
<evidence type="ECO:0000313" key="3">
    <source>
        <dbReference type="Proteomes" id="UP001603857"/>
    </source>
</evidence>
<comment type="caution">
    <text evidence="2">The sequence shown here is derived from an EMBL/GenBank/DDBJ whole genome shotgun (WGS) entry which is preliminary data.</text>
</comment>
<sequence>MVFSYQYVRSFRLQGKVAIVTGGATGIGAETVKIFVENGASVVIADIKDELGHNFATSIALDTVTYRHCDVRDEKQVEQTVAFALEKYGNLHILFSNAGIPGPLSSILEFDMKEFSNTMGVNVGGVAATIKHAARAMVGRKIAGSIICTASVAGSFGGCAGHDYTASKHGVIGLVRSTCSELGAHGIRVNSISPYAVATPLTCGAFNMEPAEVEAAGHVFANLHGTTLKATHIAEAALFLASDDSAYISGLDLVVDGGFSVVNRCLPSIEN</sequence>
<dbReference type="Pfam" id="PF13561">
    <property type="entry name" value="adh_short_C2"/>
    <property type="match status" value="1"/>
</dbReference>
<dbReference type="InterPro" id="IPR020904">
    <property type="entry name" value="Sc_DH/Rdtase_CS"/>
</dbReference>
<keyword evidence="3" id="KW-1185">Reference proteome</keyword>
<dbReference type="AlphaFoldDB" id="A0ABD1NC53"/>
<evidence type="ECO:0008006" key="4">
    <source>
        <dbReference type="Google" id="ProtNLM"/>
    </source>
</evidence>
<dbReference type="PROSITE" id="PS00061">
    <property type="entry name" value="ADH_SHORT"/>
    <property type="match status" value="1"/>
</dbReference>
<accession>A0ABD1NC53</accession>
<dbReference type="EMBL" id="JBGMDY010000002">
    <property type="protein sequence ID" value="KAL2345518.1"/>
    <property type="molecule type" value="Genomic_DNA"/>
</dbReference>
<name>A0ABD1NC53_9FABA</name>
<reference evidence="2 3" key="1">
    <citation type="submission" date="2024-08" db="EMBL/GenBank/DDBJ databases">
        <title>Insights into the chromosomal genome structure of Flemingia macrophylla.</title>
        <authorList>
            <person name="Ding Y."/>
            <person name="Zhao Y."/>
            <person name="Bi W."/>
            <person name="Wu M."/>
            <person name="Zhao G."/>
            <person name="Gong Y."/>
            <person name="Li W."/>
            <person name="Zhang P."/>
        </authorList>
    </citation>
    <scope>NUCLEOTIDE SEQUENCE [LARGE SCALE GENOMIC DNA]</scope>
    <source>
        <strain evidence="2">DYQJB</strain>
        <tissue evidence="2">Leaf</tissue>
    </source>
</reference>
<proteinExistence type="inferred from homology"/>
<dbReference type="SUPFAM" id="SSF51735">
    <property type="entry name" value="NAD(P)-binding Rossmann-fold domains"/>
    <property type="match status" value="1"/>
</dbReference>
<organism evidence="2 3">
    <name type="scientific">Flemingia macrophylla</name>
    <dbReference type="NCBI Taxonomy" id="520843"/>
    <lineage>
        <taxon>Eukaryota</taxon>
        <taxon>Viridiplantae</taxon>
        <taxon>Streptophyta</taxon>
        <taxon>Embryophyta</taxon>
        <taxon>Tracheophyta</taxon>
        <taxon>Spermatophyta</taxon>
        <taxon>Magnoliopsida</taxon>
        <taxon>eudicotyledons</taxon>
        <taxon>Gunneridae</taxon>
        <taxon>Pentapetalae</taxon>
        <taxon>rosids</taxon>
        <taxon>fabids</taxon>
        <taxon>Fabales</taxon>
        <taxon>Fabaceae</taxon>
        <taxon>Papilionoideae</taxon>
        <taxon>50 kb inversion clade</taxon>
        <taxon>NPAAA clade</taxon>
        <taxon>indigoferoid/millettioid clade</taxon>
        <taxon>Phaseoleae</taxon>
        <taxon>Flemingia</taxon>
    </lineage>
</organism>
<protein>
    <recommendedName>
        <fullName evidence="4">Short-chain dehydrogenase reductase 3b-like</fullName>
    </recommendedName>
</protein>
<dbReference type="FunFam" id="3.40.50.720:FF:000084">
    <property type="entry name" value="Short-chain dehydrogenase reductase"/>
    <property type="match status" value="1"/>
</dbReference>
<dbReference type="Proteomes" id="UP001603857">
    <property type="component" value="Unassembled WGS sequence"/>
</dbReference>
<dbReference type="InterPro" id="IPR036291">
    <property type="entry name" value="NAD(P)-bd_dom_sf"/>
</dbReference>
<dbReference type="Gene3D" id="3.40.50.720">
    <property type="entry name" value="NAD(P)-binding Rossmann-like Domain"/>
    <property type="match status" value="1"/>
</dbReference>
<evidence type="ECO:0000313" key="2">
    <source>
        <dbReference type="EMBL" id="KAL2345518.1"/>
    </source>
</evidence>
<evidence type="ECO:0000256" key="1">
    <source>
        <dbReference type="ARBA" id="ARBA00006484"/>
    </source>
</evidence>
<dbReference type="PRINTS" id="PR00080">
    <property type="entry name" value="SDRFAMILY"/>
</dbReference>
<gene>
    <name evidence="2" type="ORF">Fmac_006803</name>
</gene>
<dbReference type="PRINTS" id="PR00081">
    <property type="entry name" value="GDHRDH"/>
</dbReference>
<dbReference type="PANTHER" id="PTHR42820">
    <property type="entry name" value="SHORT-CHAIN DEHYDROGENASE REDUCTASE"/>
    <property type="match status" value="1"/>
</dbReference>
<dbReference type="PANTHER" id="PTHR42820:SF9">
    <property type="entry name" value="OXIDOREDUCTASE-RELATED"/>
    <property type="match status" value="1"/>
</dbReference>